<evidence type="ECO:0000313" key="3">
    <source>
        <dbReference type="EMBL" id="CAL1568808.1"/>
    </source>
</evidence>
<dbReference type="AlphaFoldDB" id="A0AAV2IXJ1"/>
<accession>A0AAV2IXJ1</accession>
<keyword evidence="2" id="KW-1133">Transmembrane helix</keyword>
<keyword evidence="4" id="KW-1185">Reference proteome</keyword>
<evidence type="ECO:0000313" key="4">
    <source>
        <dbReference type="Proteomes" id="UP001497482"/>
    </source>
</evidence>
<gene>
    <name evidence="3" type="ORF">KC01_LOCUS1354</name>
</gene>
<feature type="region of interest" description="Disordered" evidence="1">
    <location>
        <begin position="95"/>
        <end position="138"/>
    </location>
</feature>
<feature type="transmembrane region" description="Helical" evidence="2">
    <location>
        <begin position="149"/>
        <end position="170"/>
    </location>
</feature>
<proteinExistence type="predicted"/>
<evidence type="ECO:0008006" key="5">
    <source>
        <dbReference type="Google" id="ProtNLM"/>
    </source>
</evidence>
<organism evidence="3 4">
    <name type="scientific">Knipowitschia caucasica</name>
    <name type="common">Caucasian dwarf goby</name>
    <name type="synonym">Pomatoschistus caucasicus</name>
    <dbReference type="NCBI Taxonomy" id="637954"/>
    <lineage>
        <taxon>Eukaryota</taxon>
        <taxon>Metazoa</taxon>
        <taxon>Chordata</taxon>
        <taxon>Craniata</taxon>
        <taxon>Vertebrata</taxon>
        <taxon>Euteleostomi</taxon>
        <taxon>Actinopterygii</taxon>
        <taxon>Neopterygii</taxon>
        <taxon>Teleostei</taxon>
        <taxon>Neoteleostei</taxon>
        <taxon>Acanthomorphata</taxon>
        <taxon>Gobiaria</taxon>
        <taxon>Gobiiformes</taxon>
        <taxon>Gobioidei</taxon>
        <taxon>Gobiidae</taxon>
        <taxon>Gobiinae</taxon>
        <taxon>Knipowitschia</taxon>
    </lineage>
</organism>
<feature type="compositionally biased region" description="Basic and acidic residues" evidence="1">
    <location>
        <begin position="186"/>
        <end position="196"/>
    </location>
</feature>
<evidence type="ECO:0000256" key="2">
    <source>
        <dbReference type="SAM" id="Phobius"/>
    </source>
</evidence>
<protein>
    <recommendedName>
        <fullName evidence="5">ZP domain-containing protein</fullName>
    </recommendedName>
</protein>
<name>A0AAV2IXJ1_KNICA</name>
<keyword evidence="2" id="KW-0472">Membrane</keyword>
<reference evidence="3 4" key="1">
    <citation type="submission" date="2024-04" db="EMBL/GenBank/DDBJ databases">
        <authorList>
            <person name="Waldvogel A.-M."/>
            <person name="Schoenle A."/>
        </authorList>
    </citation>
    <scope>NUCLEOTIDE SEQUENCE [LARGE SCALE GENOMIC DNA]</scope>
</reference>
<sequence>MDAVFPRGEFIDTNFYRMRLSGSNSPDCSVYKLAWTNYTHLGIRIPMFGCGTKRVETEGSVYFLNRLVYGREAIRLECVNPTVHVAVLGHVPKPEATVTGQGNGPDPEASNTSNGNGTEEEDGSESEEKPEVPSGAGNSTIGANKWLDLWVVLPRLLVLFLLLFCFYDVCQTRRSEKRTKKNKREAKKDRGAKDEEPQQQFDVVDFV</sequence>
<keyword evidence="2" id="KW-0812">Transmembrane</keyword>
<evidence type="ECO:0000256" key="1">
    <source>
        <dbReference type="SAM" id="MobiDB-lite"/>
    </source>
</evidence>
<feature type="region of interest" description="Disordered" evidence="1">
    <location>
        <begin position="177"/>
        <end position="207"/>
    </location>
</feature>
<dbReference type="EMBL" id="OZ035823">
    <property type="protein sequence ID" value="CAL1568808.1"/>
    <property type="molecule type" value="Genomic_DNA"/>
</dbReference>
<dbReference type="Proteomes" id="UP001497482">
    <property type="component" value="Chromosome 1"/>
</dbReference>